<dbReference type="GeneID" id="91423907"/>
<dbReference type="InterPro" id="IPR021005">
    <property type="entry name" value="Znf_CGNR"/>
</dbReference>
<dbReference type="Pfam" id="PF07336">
    <property type="entry name" value="ABATE"/>
    <property type="match status" value="1"/>
</dbReference>
<evidence type="ECO:0000259" key="1">
    <source>
        <dbReference type="Pfam" id="PF11706"/>
    </source>
</evidence>
<gene>
    <name evidence="2" type="ORF">AQJ30_04655</name>
</gene>
<dbReference type="RefSeq" id="WP_067228710.1">
    <property type="nucleotide sequence ID" value="NZ_KQ948549.1"/>
</dbReference>
<comment type="caution">
    <text evidence="2">The sequence shown here is derived from an EMBL/GenBank/DDBJ whole genome shotgun (WGS) entry which is preliminary data.</text>
</comment>
<proteinExistence type="predicted"/>
<dbReference type="PANTHER" id="PTHR35525:SF3">
    <property type="entry name" value="BLL6575 PROTEIN"/>
    <property type="match status" value="1"/>
</dbReference>
<organism evidence="2 3">
    <name type="scientific">Streptomyces longwoodensis</name>
    <dbReference type="NCBI Taxonomy" id="68231"/>
    <lineage>
        <taxon>Bacteria</taxon>
        <taxon>Bacillati</taxon>
        <taxon>Actinomycetota</taxon>
        <taxon>Actinomycetes</taxon>
        <taxon>Kitasatosporales</taxon>
        <taxon>Streptomycetaceae</taxon>
        <taxon>Streptomyces</taxon>
    </lineage>
</organism>
<sequence>MPVAPDPRPLTGEPLALDLLNTRWNSDGVVQDLLGDLDGLTLWLDANGLGDGRFPADPATLRHLLRTRDALLRVVDGTGDEEGRAAVDAVLGHGRIRATLTAEGPGEVPEFGDPAWGPAWLAARNYLDLLATAPDRIRGCAHEACILHFFDTSRNGTRRWCSMAGCGNRAKASRHYARSKG</sequence>
<dbReference type="PANTHER" id="PTHR35525">
    <property type="entry name" value="BLL6575 PROTEIN"/>
    <property type="match status" value="1"/>
</dbReference>
<dbReference type="Pfam" id="PF11706">
    <property type="entry name" value="zf-CGNR"/>
    <property type="match status" value="1"/>
</dbReference>
<evidence type="ECO:0000313" key="3">
    <source>
        <dbReference type="Proteomes" id="UP000053271"/>
    </source>
</evidence>
<dbReference type="AlphaFoldDB" id="A0A101R3S1"/>
<feature type="domain" description="Zinc finger CGNR" evidence="1">
    <location>
        <begin position="136"/>
        <end position="178"/>
    </location>
</feature>
<dbReference type="EMBL" id="LMWS01000005">
    <property type="protein sequence ID" value="KUN41170.1"/>
    <property type="molecule type" value="Genomic_DNA"/>
</dbReference>
<dbReference type="Proteomes" id="UP000053271">
    <property type="component" value="Unassembled WGS sequence"/>
</dbReference>
<protein>
    <recommendedName>
        <fullName evidence="1">Zinc finger CGNR domain-containing protein</fullName>
    </recommendedName>
</protein>
<reference evidence="2 3" key="1">
    <citation type="submission" date="2015-10" db="EMBL/GenBank/DDBJ databases">
        <title>Draft genome sequence of Streptomyces longwoodensis DSM 41677, type strain for the species Streptomyces longwoodensis.</title>
        <authorList>
            <person name="Ruckert C."/>
            <person name="Winkler A."/>
            <person name="Kalinowski J."/>
            <person name="Kampfer P."/>
            <person name="Glaeser S."/>
        </authorList>
    </citation>
    <scope>NUCLEOTIDE SEQUENCE [LARGE SCALE GENOMIC DNA]</scope>
    <source>
        <strain evidence="2 3">DSM 41677</strain>
    </source>
</reference>
<dbReference type="SUPFAM" id="SSF160904">
    <property type="entry name" value="Jann2411-like"/>
    <property type="match status" value="1"/>
</dbReference>
<dbReference type="Gene3D" id="1.10.3300.10">
    <property type="entry name" value="Jann2411-like domain"/>
    <property type="match status" value="1"/>
</dbReference>
<dbReference type="STRING" id="68231.AQJ30_04655"/>
<dbReference type="InterPro" id="IPR023286">
    <property type="entry name" value="ABATE_dom_sf"/>
</dbReference>
<dbReference type="InterPro" id="IPR010852">
    <property type="entry name" value="ABATE"/>
</dbReference>
<keyword evidence="3" id="KW-1185">Reference proteome</keyword>
<name>A0A101R3S1_9ACTN</name>
<accession>A0A101R3S1</accession>
<evidence type="ECO:0000313" key="2">
    <source>
        <dbReference type="EMBL" id="KUN41170.1"/>
    </source>
</evidence>